<evidence type="ECO:0000313" key="2">
    <source>
        <dbReference type="EMBL" id="MBU5627021.1"/>
    </source>
</evidence>
<keyword evidence="1" id="KW-1133">Transmembrane helix</keyword>
<protein>
    <submittedName>
        <fullName evidence="2">2-hydroxycarboxylate transporter family protein</fullName>
    </submittedName>
</protein>
<feature type="transmembrane region" description="Helical" evidence="1">
    <location>
        <begin position="43"/>
        <end position="61"/>
    </location>
</feature>
<feature type="transmembrane region" description="Helical" evidence="1">
    <location>
        <begin position="267"/>
        <end position="284"/>
    </location>
</feature>
<name>A0ABS6F9Q1_9FIRM</name>
<feature type="transmembrane region" description="Helical" evidence="1">
    <location>
        <begin position="106"/>
        <end position="123"/>
    </location>
</feature>
<feature type="transmembrane region" description="Helical" evidence="1">
    <location>
        <begin position="290"/>
        <end position="307"/>
    </location>
</feature>
<keyword evidence="3" id="KW-1185">Reference proteome</keyword>
<proteinExistence type="predicted"/>
<dbReference type="PANTHER" id="PTHR40033:SF1">
    <property type="entry name" value="CITRATE-SODIUM SYMPORTER"/>
    <property type="match status" value="1"/>
</dbReference>
<feature type="transmembrane region" description="Helical" evidence="1">
    <location>
        <begin position="328"/>
        <end position="350"/>
    </location>
</feature>
<keyword evidence="1" id="KW-0812">Transmembrane</keyword>
<dbReference type="RefSeq" id="WP_216632431.1">
    <property type="nucleotide sequence ID" value="NZ_JAHLQN010000001.1"/>
</dbReference>
<feature type="transmembrane region" description="Helical" evidence="1">
    <location>
        <begin position="201"/>
        <end position="224"/>
    </location>
</feature>
<feature type="transmembrane region" description="Helical" evidence="1">
    <location>
        <begin position="135"/>
        <end position="154"/>
    </location>
</feature>
<evidence type="ECO:0000256" key="1">
    <source>
        <dbReference type="SAM" id="Phobius"/>
    </source>
</evidence>
<dbReference type="EMBL" id="JAHLQN010000001">
    <property type="protein sequence ID" value="MBU5627021.1"/>
    <property type="molecule type" value="Genomic_DNA"/>
</dbReference>
<accession>A0ABS6F9Q1</accession>
<comment type="caution">
    <text evidence="2">The sequence shown here is derived from an EMBL/GenBank/DDBJ whole genome shotgun (WGS) entry which is preliminary data.</text>
</comment>
<feature type="transmembrane region" description="Helical" evidence="1">
    <location>
        <begin position="14"/>
        <end position="36"/>
    </location>
</feature>
<gene>
    <name evidence="2" type="ORF">KQI82_08890</name>
</gene>
<sequence length="446" mass="47288">MAKEKWYQFKKVDAIFGIPVKFFVPVALIIIAAGRLGWVPSDLFITAFALVMAVGGILSWIGEVTPILKSIGGKLLLPLLGASMLVKKGVLSEIFSTSADLFTQNGFQMFFVAAVVAGAILATDSRFLKACVIRYIPVLLISQVFAIGFSFLAAKLTGRSVYEAIFFVAAPCMTGGTSGAISTLPALYSSVLGADMTGMAAQLYAVALLGTYLSLIMAIIMNILAKKFPKAMGNGNGEILRNESPALQEAKKTAVVYEQSSSDYGDLMGGVFIACAFMVLGSIFNHFISAIVYIAWTLIIIVILKIFNLVPDKFCRQAYYFSNMSQKYVVIILTTCIGMGSSSGGGMSSALQLSNVVIIVLAILGAVVGAGVGAKLFGLYRYESSLTAAICACNIGASGDVQTCYVCDRMELLPYATISTRIGGAMMLVEISILFPIVARAAGIIA</sequence>
<keyword evidence="1" id="KW-0472">Membrane</keyword>
<feature type="transmembrane region" description="Helical" evidence="1">
    <location>
        <begin position="161"/>
        <end position="181"/>
    </location>
</feature>
<evidence type="ECO:0000313" key="3">
    <source>
        <dbReference type="Proteomes" id="UP000787672"/>
    </source>
</evidence>
<feature type="transmembrane region" description="Helical" evidence="1">
    <location>
        <begin position="356"/>
        <end position="377"/>
    </location>
</feature>
<dbReference type="PANTHER" id="PTHR40033">
    <property type="entry name" value="NA(+)-MALATE SYMPORTER"/>
    <property type="match status" value="1"/>
</dbReference>
<organism evidence="2 3">
    <name type="scientific">Dysosmobacter acutus</name>
    <dbReference type="NCBI Taxonomy" id="2841504"/>
    <lineage>
        <taxon>Bacteria</taxon>
        <taxon>Bacillati</taxon>
        <taxon>Bacillota</taxon>
        <taxon>Clostridia</taxon>
        <taxon>Eubacteriales</taxon>
        <taxon>Oscillospiraceae</taxon>
        <taxon>Dysosmobacter</taxon>
    </lineage>
</organism>
<dbReference type="Pfam" id="PF03390">
    <property type="entry name" value="2HCT"/>
    <property type="match status" value="1"/>
</dbReference>
<reference evidence="2 3" key="1">
    <citation type="submission" date="2021-06" db="EMBL/GenBank/DDBJ databases">
        <authorList>
            <person name="Sun Q."/>
            <person name="Li D."/>
        </authorList>
    </citation>
    <scope>NUCLEOTIDE SEQUENCE [LARGE SCALE GENOMIC DNA]</scope>
    <source>
        <strain evidence="2 3">MSJ-2</strain>
    </source>
</reference>
<dbReference type="Proteomes" id="UP000787672">
    <property type="component" value="Unassembled WGS sequence"/>
</dbReference>
<dbReference type="InterPro" id="IPR004679">
    <property type="entry name" value="2-OHcarboxylate_transport"/>
</dbReference>